<dbReference type="InterPro" id="IPR001254">
    <property type="entry name" value="Trypsin_dom"/>
</dbReference>
<evidence type="ECO:0000313" key="7">
    <source>
        <dbReference type="EMBL" id="CAB3252522.1"/>
    </source>
</evidence>
<evidence type="ECO:0000313" key="8">
    <source>
        <dbReference type="Proteomes" id="UP000494106"/>
    </source>
</evidence>
<dbReference type="PROSITE" id="PS00134">
    <property type="entry name" value="TRYPSIN_HIS"/>
    <property type="match status" value="1"/>
</dbReference>
<protein>
    <recommendedName>
        <fullName evidence="6">Peptidase S1 domain-containing protein</fullName>
    </recommendedName>
</protein>
<feature type="domain" description="Peptidase S1" evidence="6">
    <location>
        <begin position="3"/>
        <end position="238"/>
    </location>
</feature>
<dbReference type="InterPro" id="IPR050430">
    <property type="entry name" value="Peptidase_S1"/>
</dbReference>
<name>A0A8S1AZW7_ARCPL</name>
<dbReference type="Gene3D" id="2.40.10.10">
    <property type="entry name" value="Trypsin-like serine proteases"/>
    <property type="match status" value="1"/>
</dbReference>
<dbReference type="AlphaFoldDB" id="A0A8S1AZW7"/>
<proteinExistence type="inferred from homology"/>
<dbReference type="GO" id="GO:0004252">
    <property type="term" value="F:serine-type endopeptidase activity"/>
    <property type="evidence" value="ECO:0007669"/>
    <property type="project" value="InterPro"/>
</dbReference>
<evidence type="ECO:0000256" key="4">
    <source>
        <dbReference type="ARBA" id="ARBA00023157"/>
    </source>
</evidence>
<dbReference type="SMART" id="SM00020">
    <property type="entry name" value="Tryp_SPc"/>
    <property type="match status" value="1"/>
</dbReference>
<evidence type="ECO:0000256" key="2">
    <source>
        <dbReference type="ARBA" id="ARBA00022801"/>
    </source>
</evidence>
<dbReference type="InterPro" id="IPR018114">
    <property type="entry name" value="TRYPSIN_HIS"/>
</dbReference>
<evidence type="ECO:0000259" key="6">
    <source>
        <dbReference type="PROSITE" id="PS50240"/>
    </source>
</evidence>
<dbReference type="InterPro" id="IPR009003">
    <property type="entry name" value="Peptidase_S1_PA"/>
</dbReference>
<dbReference type="OrthoDB" id="9425590at2759"/>
<sequence length="244" mass="26923">MRVIGGTVAPADKYPSVAAIVRSDISGVTQVCGGVILTQRHILTAAHCFKKPTTFLVNFKNYKVRVGSTLVHTGGSEHRVNLVMFHPKFHLHTTENDLAIMRTETTIAYSKSVQPATIPSYTYRLRDNESMWAVGWGETSQGGYESEQLRHVEVKVINQNTCKTLYKHLRPIDDNALCAGWLNGGGHDQCQRDSGSPLYHKGVVVGIASIGEGCGKPEFPGICVRLSRYASWIRDMTKTGNFKS</sequence>
<keyword evidence="4" id="KW-1015">Disulfide bond</keyword>
<dbReference type="GO" id="GO:0006508">
    <property type="term" value="P:proteolysis"/>
    <property type="evidence" value="ECO:0007669"/>
    <property type="project" value="UniProtKB-KW"/>
</dbReference>
<comment type="caution">
    <text evidence="7">The sequence shown here is derived from an EMBL/GenBank/DDBJ whole genome shotgun (WGS) entry which is preliminary data.</text>
</comment>
<dbReference type="EMBL" id="CADEBC010000556">
    <property type="protein sequence ID" value="CAB3252522.1"/>
    <property type="molecule type" value="Genomic_DNA"/>
</dbReference>
<dbReference type="PANTHER" id="PTHR24276">
    <property type="entry name" value="POLYSERASE-RELATED"/>
    <property type="match status" value="1"/>
</dbReference>
<keyword evidence="2" id="KW-0378">Hydrolase</keyword>
<dbReference type="PANTHER" id="PTHR24276:SF91">
    <property type="entry name" value="AT26814P-RELATED"/>
    <property type="match status" value="1"/>
</dbReference>
<comment type="similarity">
    <text evidence="5">Belongs to the peptidase S1 family. CLIP subfamily.</text>
</comment>
<evidence type="ECO:0000256" key="3">
    <source>
        <dbReference type="ARBA" id="ARBA00022825"/>
    </source>
</evidence>
<dbReference type="Pfam" id="PF00089">
    <property type="entry name" value="Trypsin"/>
    <property type="match status" value="1"/>
</dbReference>
<dbReference type="PRINTS" id="PR00722">
    <property type="entry name" value="CHYMOTRYPSIN"/>
</dbReference>
<keyword evidence="3" id="KW-0720">Serine protease</keyword>
<accession>A0A8S1AZW7</accession>
<dbReference type="CDD" id="cd00190">
    <property type="entry name" value="Tryp_SPc"/>
    <property type="match status" value="1"/>
</dbReference>
<reference evidence="7 8" key="1">
    <citation type="submission" date="2020-04" db="EMBL/GenBank/DDBJ databases">
        <authorList>
            <person name="Wallbank WR R."/>
            <person name="Pardo Diaz C."/>
            <person name="Kozak K."/>
            <person name="Martin S."/>
            <person name="Jiggins C."/>
            <person name="Moest M."/>
            <person name="Warren A I."/>
            <person name="Byers J.R.P. K."/>
            <person name="Montejo-Kovacevich G."/>
            <person name="Yen C E."/>
        </authorList>
    </citation>
    <scope>NUCLEOTIDE SEQUENCE [LARGE SCALE GENOMIC DNA]</scope>
</reference>
<dbReference type="FunFam" id="2.40.10.10:FF:000002">
    <property type="entry name" value="Transmembrane protease serine"/>
    <property type="match status" value="1"/>
</dbReference>
<dbReference type="PROSITE" id="PS50240">
    <property type="entry name" value="TRYPSIN_DOM"/>
    <property type="match status" value="1"/>
</dbReference>
<dbReference type="Proteomes" id="UP000494106">
    <property type="component" value="Unassembled WGS sequence"/>
</dbReference>
<dbReference type="InterPro" id="IPR043504">
    <property type="entry name" value="Peptidase_S1_PA_chymotrypsin"/>
</dbReference>
<dbReference type="InterPro" id="IPR001314">
    <property type="entry name" value="Peptidase_S1A"/>
</dbReference>
<dbReference type="SUPFAM" id="SSF50494">
    <property type="entry name" value="Trypsin-like serine proteases"/>
    <property type="match status" value="1"/>
</dbReference>
<keyword evidence="8" id="KW-1185">Reference proteome</keyword>
<keyword evidence="1" id="KW-0645">Protease</keyword>
<evidence type="ECO:0000256" key="1">
    <source>
        <dbReference type="ARBA" id="ARBA00022670"/>
    </source>
</evidence>
<organism evidence="7 8">
    <name type="scientific">Arctia plantaginis</name>
    <name type="common">Wood tiger moth</name>
    <name type="synonym">Phalaena plantaginis</name>
    <dbReference type="NCBI Taxonomy" id="874455"/>
    <lineage>
        <taxon>Eukaryota</taxon>
        <taxon>Metazoa</taxon>
        <taxon>Ecdysozoa</taxon>
        <taxon>Arthropoda</taxon>
        <taxon>Hexapoda</taxon>
        <taxon>Insecta</taxon>
        <taxon>Pterygota</taxon>
        <taxon>Neoptera</taxon>
        <taxon>Endopterygota</taxon>
        <taxon>Lepidoptera</taxon>
        <taxon>Glossata</taxon>
        <taxon>Ditrysia</taxon>
        <taxon>Noctuoidea</taxon>
        <taxon>Erebidae</taxon>
        <taxon>Arctiinae</taxon>
        <taxon>Arctia</taxon>
    </lineage>
</organism>
<gene>
    <name evidence="7" type="ORF">APLA_LOCUS13575</name>
</gene>
<evidence type="ECO:0000256" key="5">
    <source>
        <dbReference type="ARBA" id="ARBA00024195"/>
    </source>
</evidence>